<evidence type="ECO:0000256" key="2">
    <source>
        <dbReference type="ARBA" id="ARBA00022475"/>
    </source>
</evidence>
<accession>A0AAJ6BFN5</accession>
<dbReference type="GO" id="GO:0008961">
    <property type="term" value="F:phosphatidylglycerol-prolipoprotein diacylglyceryl transferase activity"/>
    <property type="evidence" value="ECO:0007669"/>
    <property type="project" value="InterPro"/>
</dbReference>
<evidence type="ECO:0000256" key="6">
    <source>
        <dbReference type="ARBA" id="ARBA00023136"/>
    </source>
</evidence>
<dbReference type="PANTHER" id="PTHR30589">
    <property type="entry name" value="PROLIPOPROTEIN DIACYLGLYCERYL TRANSFERASE"/>
    <property type="match status" value="1"/>
</dbReference>
<evidence type="ECO:0000256" key="3">
    <source>
        <dbReference type="ARBA" id="ARBA00022679"/>
    </source>
</evidence>
<feature type="transmembrane region" description="Helical" evidence="7">
    <location>
        <begin position="365"/>
        <end position="384"/>
    </location>
</feature>
<dbReference type="EC" id="2.4.99.-" evidence="8"/>
<feature type="transmembrane region" description="Helical" evidence="7">
    <location>
        <begin position="188"/>
        <end position="208"/>
    </location>
</feature>
<feature type="transmembrane region" description="Helical" evidence="7">
    <location>
        <begin position="405"/>
        <end position="421"/>
    </location>
</feature>
<dbReference type="Proteomes" id="UP001220610">
    <property type="component" value="Chromosome"/>
</dbReference>
<gene>
    <name evidence="8" type="ORF">P0Y53_18400</name>
</gene>
<dbReference type="Pfam" id="PF01790">
    <property type="entry name" value="LGT"/>
    <property type="match status" value="1"/>
</dbReference>
<feature type="transmembrane region" description="Helical" evidence="7">
    <location>
        <begin position="342"/>
        <end position="359"/>
    </location>
</feature>
<keyword evidence="8" id="KW-0328">Glycosyltransferase</keyword>
<dbReference type="EMBL" id="CP119311">
    <property type="protein sequence ID" value="WEK34462.1"/>
    <property type="molecule type" value="Genomic_DNA"/>
</dbReference>
<evidence type="ECO:0000313" key="9">
    <source>
        <dbReference type="Proteomes" id="UP001220610"/>
    </source>
</evidence>
<sequence>MYPNLYYAFKDLFGINLPGLRFVNSFGFFVALSFLAAAWVLTQELKRKERAGLLQFQEVKIMVGQPASLVEMLLNFVLGFLLGYKIVGLFLADDAVTADPQSFIFSSEGHWPAGIFLGLLFAGIKWWEKNKHKQAKPEERSIRIWPHDRVGDLVIYAALFGFLGAKIFHNLENWDEFSRNPIEALLSFSGLTFYGGLICAAAAIYFYARKHKIGFRHLCDAVAPGLLIAYAIGRIGCQVAGDGDWGILNSAYITQNNSKVALADSSTFRSAVDTHQAFYLKTFNVSNVAEVAHRSVKAPGWLPDWMVAYAYPHNVISEGVPIPGCSEPQYCHHLPVPVFPTPFYETVVCLAFFFVLWAFRKKMTVPGTMFCAYLVINGVERFFVEKIRVNTKYHFGNFHPTQAEIISTLLVITGIGLYLYLRNKAKAVPATKA</sequence>
<reference evidence="8" key="1">
    <citation type="submission" date="2023-03" db="EMBL/GenBank/DDBJ databases">
        <title>Andean soil-derived lignocellulolytic bacterial consortium as a source of novel taxa and putative plastic-active enzymes.</title>
        <authorList>
            <person name="Diaz-Garcia L."/>
            <person name="Chuvochina M."/>
            <person name="Feuerriegel G."/>
            <person name="Bunk B."/>
            <person name="Sproer C."/>
            <person name="Streit W.R."/>
            <person name="Rodriguez L.M."/>
            <person name="Overmann J."/>
            <person name="Jimenez D.J."/>
        </authorList>
    </citation>
    <scope>NUCLEOTIDE SEQUENCE</scope>
    <source>
        <strain evidence="8">MAG 7</strain>
    </source>
</reference>
<feature type="transmembrane region" description="Helical" evidence="7">
    <location>
        <begin position="20"/>
        <end position="41"/>
    </location>
</feature>
<proteinExistence type="inferred from homology"/>
<organism evidence="8 9">
    <name type="scientific">Candidatus Pseudobacter hemicellulosilyticus</name>
    <dbReference type="NCBI Taxonomy" id="3121375"/>
    <lineage>
        <taxon>Bacteria</taxon>
        <taxon>Pseudomonadati</taxon>
        <taxon>Bacteroidota</taxon>
        <taxon>Chitinophagia</taxon>
        <taxon>Chitinophagales</taxon>
        <taxon>Chitinophagaceae</taxon>
        <taxon>Pseudobacter</taxon>
    </lineage>
</organism>
<dbReference type="InterPro" id="IPR001640">
    <property type="entry name" value="Lgt"/>
</dbReference>
<evidence type="ECO:0000256" key="1">
    <source>
        <dbReference type="ARBA" id="ARBA00007150"/>
    </source>
</evidence>
<keyword evidence="6 7" id="KW-0472">Membrane</keyword>
<feature type="transmembrane region" description="Helical" evidence="7">
    <location>
        <begin position="111"/>
        <end position="128"/>
    </location>
</feature>
<comment type="similarity">
    <text evidence="1">Belongs to the Lgt family.</text>
</comment>
<keyword evidence="5 7" id="KW-1133">Transmembrane helix</keyword>
<evidence type="ECO:0000256" key="5">
    <source>
        <dbReference type="ARBA" id="ARBA00022989"/>
    </source>
</evidence>
<keyword evidence="4 7" id="KW-0812">Transmembrane</keyword>
<feature type="transmembrane region" description="Helical" evidence="7">
    <location>
        <begin position="72"/>
        <end position="91"/>
    </location>
</feature>
<feature type="transmembrane region" description="Helical" evidence="7">
    <location>
        <begin position="149"/>
        <end position="168"/>
    </location>
</feature>
<evidence type="ECO:0000256" key="7">
    <source>
        <dbReference type="SAM" id="Phobius"/>
    </source>
</evidence>
<protein>
    <submittedName>
        <fullName evidence="8">Prolipoprotein diacylglyceryl transferase</fullName>
        <ecNumber evidence="8">2.4.99.-</ecNumber>
    </submittedName>
</protein>
<dbReference type="GO" id="GO:0005886">
    <property type="term" value="C:plasma membrane"/>
    <property type="evidence" value="ECO:0007669"/>
    <property type="project" value="InterPro"/>
</dbReference>
<keyword evidence="2" id="KW-1003">Cell membrane</keyword>
<dbReference type="AlphaFoldDB" id="A0AAJ6BFN5"/>
<name>A0AAJ6BFN5_9BACT</name>
<dbReference type="PANTHER" id="PTHR30589:SF0">
    <property type="entry name" value="PHOSPHATIDYLGLYCEROL--PROLIPOPROTEIN DIACYLGLYCERYL TRANSFERASE"/>
    <property type="match status" value="1"/>
</dbReference>
<evidence type="ECO:0000256" key="4">
    <source>
        <dbReference type="ARBA" id="ARBA00022692"/>
    </source>
</evidence>
<dbReference type="GO" id="GO:0042158">
    <property type="term" value="P:lipoprotein biosynthetic process"/>
    <property type="evidence" value="ECO:0007669"/>
    <property type="project" value="InterPro"/>
</dbReference>
<keyword evidence="3 8" id="KW-0808">Transferase</keyword>
<evidence type="ECO:0000313" key="8">
    <source>
        <dbReference type="EMBL" id="WEK34462.1"/>
    </source>
</evidence>